<dbReference type="Pfam" id="PF04091">
    <property type="entry name" value="Sec15_C"/>
    <property type="match status" value="1"/>
</dbReference>
<dbReference type="InterPro" id="IPR046361">
    <property type="entry name" value="EXOC6/Sec15_C"/>
</dbReference>
<dbReference type="InterPro" id="IPR042045">
    <property type="entry name" value="EXOC6/Sec15_C_dom1"/>
</dbReference>
<dbReference type="OrthoDB" id="10267033at2759"/>
<dbReference type="OMA" id="FPFHSEQ"/>
<dbReference type="eggNOG" id="KOG2176">
    <property type="taxonomic scope" value="Eukaryota"/>
</dbReference>
<evidence type="ECO:0000256" key="5">
    <source>
        <dbReference type="PIRNR" id="PIRNR025007"/>
    </source>
</evidence>
<evidence type="ECO:0000259" key="7">
    <source>
        <dbReference type="Pfam" id="PF04091"/>
    </source>
</evidence>
<keyword evidence="4" id="KW-0175">Coiled coil</keyword>
<dbReference type="InterPro" id="IPR007225">
    <property type="entry name" value="EXOC6/Sec15"/>
</dbReference>
<dbReference type="GO" id="GO:0016020">
    <property type="term" value="C:membrane"/>
    <property type="evidence" value="ECO:0007669"/>
    <property type="project" value="TreeGrafter"/>
</dbReference>
<reference evidence="9 10" key="1">
    <citation type="journal article" date="2011" name="Proc. Natl. Acad. Sci. U.S.A.">
        <title>Evolutionary erosion of yeast sex chromosomes by mating-type switching accidents.</title>
        <authorList>
            <person name="Gordon J.L."/>
            <person name="Armisen D."/>
            <person name="Proux-Wera E."/>
            <person name="Oheigeartaigh S.S."/>
            <person name="Byrne K.P."/>
            <person name="Wolfe K.H."/>
        </authorList>
    </citation>
    <scope>NUCLEOTIDE SEQUENCE [LARGE SCALE GENOMIC DNA]</scope>
    <source>
        <strain evidence="10">ATCC 10597 / BCRC 20456 / CBS 421 / NBRC 0211 / NRRL Y-12639</strain>
    </source>
</reference>
<dbReference type="RefSeq" id="XP_003672128.1">
    <property type="nucleotide sequence ID" value="XM_003672080.1"/>
</dbReference>
<dbReference type="GO" id="GO:0005934">
    <property type="term" value="C:cellular bud tip"/>
    <property type="evidence" value="ECO:0007669"/>
    <property type="project" value="EnsemblFungi"/>
</dbReference>
<feature type="region of interest" description="Disordered" evidence="6">
    <location>
        <begin position="25"/>
        <end position="44"/>
    </location>
</feature>
<feature type="domain" description="Exocyst complex subunit EXOC6/Sec15 C-terminal" evidence="7">
    <location>
        <begin position="463"/>
        <end position="858"/>
    </location>
</feature>
<dbReference type="Proteomes" id="UP000000689">
    <property type="component" value="Chromosome 9"/>
</dbReference>
<evidence type="ECO:0000256" key="2">
    <source>
        <dbReference type="ARBA" id="ARBA00022448"/>
    </source>
</evidence>
<proteinExistence type="inferred from homology"/>
<evidence type="ECO:0000313" key="10">
    <source>
        <dbReference type="Proteomes" id="UP000000689"/>
    </source>
</evidence>
<dbReference type="GO" id="GO:0006886">
    <property type="term" value="P:intracellular protein transport"/>
    <property type="evidence" value="ECO:0007669"/>
    <property type="project" value="InterPro"/>
</dbReference>
<dbReference type="STRING" id="1071378.G0WGH4"/>
<dbReference type="Pfam" id="PF20651">
    <property type="entry name" value="EXOC6_Sec15_N"/>
    <property type="match status" value="1"/>
</dbReference>
<dbReference type="InterPro" id="IPR042044">
    <property type="entry name" value="EXOC6PINT-1/Sec15/Tip20_C_dom2"/>
</dbReference>
<dbReference type="GO" id="GO:0005935">
    <property type="term" value="C:cellular bud neck"/>
    <property type="evidence" value="ECO:0007669"/>
    <property type="project" value="EnsemblFungi"/>
</dbReference>
<evidence type="ECO:0000259" key="8">
    <source>
        <dbReference type="Pfam" id="PF20651"/>
    </source>
</evidence>
<dbReference type="HOGENOM" id="CLU_009437_1_0_1"/>
<dbReference type="GO" id="GO:0000131">
    <property type="term" value="C:incipient cellular bud site"/>
    <property type="evidence" value="ECO:0007669"/>
    <property type="project" value="EnsemblFungi"/>
</dbReference>
<dbReference type="PANTHER" id="PTHR12702">
    <property type="entry name" value="SEC15"/>
    <property type="match status" value="1"/>
</dbReference>
<dbReference type="Gene3D" id="1.10.357.30">
    <property type="entry name" value="Exocyst complex subunit Sec15 C-terminal domain, N-terminal subdomain"/>
    <property type="match status" value="1"/>
</dbReference>
<accession>G0WGH4</accession>
<dbReference type="GO" id="GO:0006893">
    <property type="term" value="P:Golgi to plasma membrane transport"/>
    <property type="evidence" value="ECO:0007669"/>
    <property type="project" value="EnsemblFungi"/>
</dbReference>
<dbReference type="GO" id="GO:0031267">
    <property type="term" value="F:small GTPase binding"/>
    <property type="evidence" value="ECO:0007669"/>
    <property type="project" value="EnsemblFungi"/>
</dbReference>
<comment type="similarity">
    <text evidence="1 5">Belongs to the SEC15 family.</text>
</comment>
<evidence type="ECO:0000256" key="3">
    <source>
        <dbReference type="ARBA" id="ARBA00022483"/>
    </source>
</evidence>
<organism evidence="9 10">
    <name type="scientific">Naumovozyma dairenensis (strain ATCC 10597 / BCRC 20456 / CBS 421 / NBRC 0211 / NRRL Y-12639)</name>
    <name type="common">Saccharomyces dairenensis</name>
    <dbReference type="NCBI Taxonomy" id="1071378"/>
    <lineage>
        <taxon>Eukaryota</taxon>
        <taxon>Fungi</taxon>
        <taxon>Dikarya</taxon>
        <taxon>Ascomycota</taxon>
        <taxon>Saccharomycotina</taxon>
        <taxon>Saccharomycetes</taxon>
        <taxon>Saccharomycetales</taxon>
        <taxon>Saccharomycetaceae</taxon>
        <taxon>Naumovozyma</taxon>
    </lineage>
</organism>
<dbReference type="PANTHER" id="PTHR12702:SF0">
    <property type="entry name" value="EXOCYST COMPLEX COMPONENT 6"/>
    <property type="match status" value="1"/>
</dbReference>
<dbReference type="EMBL" id="HE580275">
    <property type="protein sequence ID" value="CCD26885.1"/>
    <property type="molecule type" value="Genomic_DNA"/>
</dbReference>
<sequence length="903" mass="105033">MEQEVLLSQEFQKVLLASEPKKKSISSSISSTQDEHGKSNITNGVDFGTQDDAFELDPQSFDKWVPFLRNAVENDQLNAIIQELDTSIDDNFQGLELQLLQDSQINDKLESSVNEISNIQNTIDSSLSKGMAELQEQLSQTTNDLIVKKQIFVNNKKTSMKISEAIILITKVIRILSLSSKCQELIVEGNFFKALQNLDNLEKLYLQEFRNYNFQFLKEIYESIPYLKSVTKDECLNLIRNSLNSNLGKNLTTVGEKFITTYQSDLLIDWMEKKKSMNLESFKFNSPVEISMRDQTILQTLNLDNFFHIEEFYDSIMIFQSLNELDYLFTEFSKEYEFRKSKIIYPLLWKRTSNSKTNVIPGDISTDTFTKQMNMTFLKEYLWKILGFLLYDINLHKSTDFVLVDNNYNATNDFWDGLMSRLLPYIRHFIRTGLTTDKDWIEFKDFLCIYVAILENYKLNIEPLYSILILLFESYCDISIKAFDDEFEILLNDDDFMPLTINDKSLFEKVAQICWMKDDENIKPTIDNENTGEFMVTLPFSPLYPMTCTLTKKTYSKLSSFVTIFYRHQLHTLNKLMVKTIDRIFTDVVNKKIRSKLESTSREEIAQILINLDYFIIAAKSFSKFMTRDNLMQNPDIEIKLSSIKNYSESRKLAETKLINLIDSKVSDIMETVDLDWTSNTIRQDPDISIVDLAQFLEMMFASTLVNLPYSVQILLIFREFDSLTKRFLDILLHDTPDLITKISILNFEVDIKYLEGIIPKIFPNHDGSGNMDFVETSSNFPTPMTPMSPTFNHSSEKHSPELIENNVKSLEETFIELKQYIDLLKSDNLAEYMMDPEVRNRKYPRVKFDNANLLIHKIEKSQNLLDSANTDDQADDNSSVFTRDFIGNNSSSSKIAKFFNRR</sequence>
<dbReference type="AlphaFoldDB" id="G0WGH4"/>
<dbReference type="KEGG" id="ndi:NDAI_0I03170"/>
<protein>
    <recommendedName>
        <fullName evidence="5">Exocyst complex component SEC15</fullName>
    </recommendedName>
</protein>
<evidence type="ECO:0000256" key="4">
    <source>
        <dbReference type="ARBA" id="ARBA00023054"/>
    </source>
</evidence>
<dbReference type="PIRSF" id="PIRSF025007">
    <property type="entry name" value="Sec15"/>
    <property type="match status" value="1"/>
</dbReference>
<keyword evidence="10" id="KW-1185">Reference proteome</keyword>
<gene>
    <name evidence="9" type="primary">NDAI0I03170</name>
    <name evidence="9" type="ordered locus">NDAI_0I03170</name>
</gene>
<evidence type="ECO:0000256" key="1">
    <source>
        <dbReference type="ARBA" id="ARBA00007944"/>
    </source>
</evidence>
<dbReference type="GeneID" id="11493975"/>
<feature type="domain" description="Exocyst complex component EXOC6/Sec15 N-terminal" evidence="8">
    <location>
        <begin position="83"/>
        <end position="258"/>
    </location>
</feature>
<keyword evidence="2 5" id="KW-0813">Transport</keyword>
<dbReference type="GO" id="GO:0090522">
    <property type="term" value="P:vesicle tethering involved in exocytosis"/>
    <property type="evidence" value="ECO:0007669"/>
    <property type="project" value="UniProtKB-UniRule"/>
</dbReference>
<evidence type="ECO:0000256" key="6">
    <source>
        <dbReference type="SAM" id="MobiDB-lite"/>
    </source>
</evidence>
<name>G0WGH4_NAUDC</name>
<comment type="function">
    <text evidence="5">Component of the exocyst complex involved in the docking of exocytic vesicles with fusion sites on the plasma membrane.</text>
</comment>
<dbReference type="Gene3D" id="1.20.58.670">
    <property type="entry name" value="Dsl1p vesicle tethering complex, Tip20p subunit, domain D"/>
    <property type="match status" value="1"/>
</dbReference>
<evidence type="ECO:0000313" key="9">
    <source>
        <dbReference type="EMBL" id="CCD26885.1"/>
    </source>
</evidence>
<dbReference type="GO" id="GO:0000145">
    <property type="term" value="C:exocyst"/>
    <property type="evidence" value="ECO:0007669"/>
    <property type="project" value="UniProtKB-UniRule"/>
</dbReference>
<keyword evidence="3 5" id="KW-0268">Exocytosis</keyword>
<dbReference type="InterPro" id="IPR048359">
    <property type="entry name" value="EXOC6_Sec15_N"/>
</dbReference>